<keyword evidence="2" id="KW-1003">Cell membrane</keyword>
<evidence type="ECO:0000313" key="10">
    <source>
        <dbReference type="Proteomes" id="UP000823598"/>
    </source>
</evidence>
<evidence type="ECO:0000259" key="8">
    <source>
        <dbReference type="Pfam" id="PF12704"/>
    </source>
</evidence>
<organism evidence="9 10">
    <name type="scientific">Candidatus Limisoma faecipullorum</name>
    <dbReference type="NCBI Taxonomy" id="2840854"/>
    <lineage>
        <taxon>Bacteria</taxon>
        <taxon>Pseudomonadati</taxon>
        <taxon>Bacteroidota</taxon>
        <taxon>Bacteroidia</taxon>
        <taxon>Bacteroidales</taxon>
        <taxon>Candidatus Limisoma</taxon>
    </lineage>
</organism>
<evidence type="ECO:0000259" key="7">
    <source>
        <dbReference type="Pfam" id="PF02687"/>
    </source>
</evidence>
<feature type="domain" description="MacB-like periplasmic core" evidence="8">
    <location>
        <begin position="20"/>
        <end position="224"/>
    </location>
</feature>
<comment type="caution">
    <text evidence="9">The sequence shown here is derived from an EMBL/GenBank/DDBJ whole genome shotgun (WGS) entry which is preliminary data.</text>
</comment>
<dbReference type="Proteomes" id="UP000823598">
    <property type="component" value="Unassembled WGS sequence"/>
</dbReference>
<feature type="transmembrane region" description="Helical" evidence="6">
    <location>
        <begin position="648"/>
        <end position="670"/>
    </location>
</feature>
<feature type="transmembrane region" description="Helical" evidence="6">
    <location>
        <begin position="364"/>
        <end position="387"/>
    </location>
</feature>
<feature type="transmembrane region" description="Helical" evidence="6">
    <location>
        <begin position="20"/>
        <end position="42"/>
    </location>
</feature>
<keyword evidence="4 6" id="KW-1133">Transmembrane helix</keyword>
<feature type="transmembrane region" description="Helical" evidence="6">
    <location>
        <begin position="408"/>
        <end position="431"/>
    </location>
</feature>
<dbReference type="InterPro" id="IPR003838">
    <property type="entry name" value="ABC3_permease_C"/>
</dbReference>
<sequence length="771" mass="85723">MKQFIRNILFAFRRFKLSAVLNLLGLSLAFTVFRIIMMQVYYDRTYNSSVPDAYNLYLLSYNQDGQSNVFINAPMFDKVRTMSAHVKEASFVMPFWQEGSAKINGNYVPLPTMRADTAFLKMMGCRMIAGSIKSIAEKNTVIIPESLALKYFGGIDIVGKRLSDDIDVQIGGIYKDFPDNCSAKNAVYIDSDFEYWLEQPSETSFAGIYRIDNPDAVAKLTASLDSLAEAEAREWKTDVKETYTFIPLSEVHYAKNLGNTILSEQVNQDTERILMSVAIVVLVIAFINFTNFSVALVPVRIKDVNTRKVFGATTKGLRGMLAGESVAIAVCSFLLSLLILWILSTTSVNNLSDAGISIAEYFPVVAATALSAIVLGVAAGLYPAIRLTSYSPAVALKGNFGLSPKGQFFRSAMVCIQLFASSALIITAALISKQRDFLLHTDYGFDKDELIVFGTGMGVKDNLEAVTNEIKQLPEVDNVAYSRFALGTSSGMMTWGRTINGKSISFASIPVTSGFLKTMGIKLVEGRDFLPNDTNAIIFNRAAQKELPREIQVGADAFGARIIGICEDINHLALWTEASQPMALNCIKGWDNNSVGYVRVKKGANMFDAMAGIRKVIEKYEPEYPNVVGLYDQMLERTYQKESRLTRMITLFSSLAVLISVMGVFGLVLFDSEYRKREIAVRKVFGSTTAGIIRMFNVKYLKILFVGFVISVPVAWHFVNEWMQNFAYRTTMSWWVFALAFVGLAVIIVATVTYQCYKIARANPVESLKYE</sequence>
<dbReference type="Pfam" id="PF12704">
    <property type="entry name" value="MacB_PCD"/>
    <property type="match status" value="1"/>
</dbReference>
<keyword evidence="3 6" id="KW-0812">Transmembrane</keyword>
<feature type="transmembrane region" description="Helical" evidence="6">
    <location>
        <begin position="273"/>
        <end position="299"/>
    </location>
</feature>
<evidence type="ECO:0000256" key="2">
    <source>
        <dbReference type="ARBA" id="ARBA00022475"/>
    </source>
</evidence>
<gene>
    <name evidence="9" type="ORF">IAB88_05255</name>
</gene>
<evidence type="ECO:0000256" key="4">
    <source>
        <dbReference type="ARBA" id="ARBA00022989"/>
    </source>
</evidence>
<proteinExistence type="predicted"/>
<dbReference type="InterPro" id="IPR050250">
    <property type="entry name" value="Macrolide_Exporter_MacB"/>
</dbReference>
<dbReference type="AlphaFoldDB" id="A0A9D9IRL8"/>
<reference evidence="9" key="2">
    <citation type="journal article" date="2021" name="PeerJ">
        <title>Extensive microbial diversity within the chicken gut microbiome revealed by metagenomics and culture.</title>
        <authorList>
            <person name="Gilroy R."/>
            <person name="Ravi A."/>
            <person name="Getino M."/>
            <person name="Pursley I."/>
            <person name="Horton D.L."/>
            <person name="Alikhan N.F."/>
            <person name="Baker D."/>
            <person name="Gharbi K."/>
            <person name="Hall N."/>
            <person name="Watson M."/>
            <person name="Adriaenssens E.M."/>
            <person name="Foster-Nyarko E."/>
            <person name="Jarju S."/>
            <person name="Secka A."/>
            <person name="Antonio M."/>
            <person name="Oren A."/>
            <person name="Chaudhuri R.R."/>
            <person name="La Ragione R."/>
            <person name="Hildebrand F."/>
            <person name="Pallen M.J."/>
        </authorList>
    </citation>
    <scope>NUCLEOTIDE SEQUENCE</scope>
    <source>
        <strain evidence="9">6919</strain>
    </source>
</reference>
<feature type="domain" description="ABC3 transporter permease C-terminal" evidence="7">
    <location>
        <begin position="651"/>
        <end position="764"/>
    </location>
</feature>
<comment type="subcellular location">
    <subcellularLocation>
        <location evidence="1">Cell membrane</location>
        <topology evidence="1">Multi-pass membrane protein</topology>
    </subcellularLocation>
</comment>
<dbReference type="Pfam" id="PF02687">
    <property type="entry name" value="FtsX"/>
    <property type="match status" value="2"/>
</dbReference>
<evidence type="ECO:0000313" key="9">
    <source>
        <dbReference type="EMBL" id="MBO8476383.1"/>
    </source>
</evidence>
<evidence type="ECO:0000256" key="3">
    <source>
        <dbReference type="ARBA" id="ARBA00022692"/>
    </source>
</evidence>
<dbReference type="GO" id="GO:0005886">
    <property type="term" value="C:plasma membrane"/>
    <property type="evidence" value="ECO:0007669"/>
    <property type="project" value="UniProtKB-SubCell"/>
</dbReference>
<keyword evidence="5 6" id="KW-0472">Membrane</keyword>
<feature type="domain" description="ABC3 transporter permease C-terminal" evidence="7">
    <location>
        <begin position="276"/>
        <end position="392"/>
    </location>
</feature>
<evidence type="ECO:0000256" key="6">
    <source>
        <dbReference type="SAM" id="Phobius"/>
    </source>
</evidence>
<dbReference type="PANTHER" id="PTHR30572">
    <property type="entry name" value="MEMBRANE COMPONENT OF TRANSPORTER-RELATED"/>
    <property type="match status" value="1"/>
</dbReference>
<protein>
    <submittedName>
        <fullName evidence="9">FtsX-like permease family protein</fullName>
    </submittedName>
</protein>
<dbReference type="InterPro" id="IPR025857">
    <property type="entry name" value="MacB_PCD"/>
</dbReference>
<evidence type="ECO:0000256" key="1">
    <source>
        <dbReference type="ARBA" id="ARBA00004651"/>
    </source>
</evidence>
<dbReference type="GO" id="GO:0022857">
    <property type="term" value="F:transmembrane transporter activity"/>
    <property type="evidence" value="ECO:0007669"/>
    <property type="project" value="TreeGrafter"/>
</dbReference>
<evidence type="ECO:0000256" key="5">
    <source>
        <dbReference type="ARBA" id="ARBA00023136"/>
    </source>
</evidence>
<accession>A0A9D9IRL8</accession>
<feature type="transmembrane region" description="Helical" evidence="6">
    <location>
        <begin position="734"/>
        <end position="754"/>
    </location>
</feature>
<reference evidence="9" key="1">
    <citation type="submission" date="2020-10" db="EMBL/GenBank/DDBJ databases">
        <authorList>
            <person name="Gilroy R."/>
        </authorList>
    </citation>
    <scope>NUCLEOTIDE SEQUENCE</scope>
    <source>
        <strain evidence="9">6919</strain>
    </source>
</reference>
<feature type="transmembrane region" description="Helical" evidence="6">
    <location>
        <begin position="700"/>
        <end position="719"/>
    </location>
</feature>
<dbReference type="EMBL" id="JADIMC010000060">
    <property type="protein sequence ID" value="MBO8476383.1"/>
    <property type="molecule type" value="Genomic_DNA"/>
</dbReference>
<feature type="transmembrane region" description="Helical" evidence="6">
    <location>
        <begin position="320"/>
        <end position="344"/>
    </location>
</feature>
<name>A0A9D9IRL8_9BACT</name>
<dbReference type="PANTHER" id="PTHR30572:SF18">
    <property type="entry name" value="ABC-TYPE MACROLIDE FAMILY EXPORT SYSTEM PERMEASE COMPONENT 2"/>
    <property type="match status" value="1"/>
</dbReference>